<dbReference type="InterPro" id="IPR022616">
    <property type="entry name" value="Glyco_hydro_4_C"/>
</dbReference>
<feature type="binding site" evidence="9">
    <location>
        <position position="205"/>
    </location>
    <ligand>
        <name>Mn(2+)</name>
        <dbReference type="ChEBI" id="CHEBI:29035"/>
    </ligand>
</feature>
<dbReference type="AlphaFoldDB" id="A0A2I1I1T9"/>
<dbReference type="InterPro" id="IPR019802">
    <property type="entry name" value="GlycHydrolase_4_CS"/>
</dbReference>
<evidence type="ECO:0000256" key="10">
    <source>
        <dbReference type="PIRSR" id="PIRSR601088-4"/>
    </source>
</evidence>
<dbReference type="PRINTS" id="PR00732">
    <property type="entry name" value="GLHYDRLASE4"/>
</dbReference>
<evidence type="ECO:0000259" key="12">
    <source>
        <dbReference type="Pfam" id="PF11975"/>
    </source>
</evidence>
<dbReference type="InterPro" id="IPR001088">
    <property type="entry name" value="Glyco_hydro_4"/>
</dbReference>
<feature type="binding site" evidence="8">
    <location>
        <position position="97"/>
    </location>
    <ligand>
        <name>substrate</name>
    </ligand>
</feature>
<reference evidence="13 14" key="1">
    <citation type="submission" date="2017-12" db="EMBL/GenBank/DDBJ databases">
        <title>Phylogenetic diversity of female urinary microbiome.</title>
        <authorList>
            <person name="Thomas-White K."/>
            <person name="Wolfe A.J."/>
        </authorList>
    </citation>
    <scope>NUCLEOTIDE SEQUENCE [LARGE SCALE GENOMIC DNA]</scope>
    <source>
        <strain evidence="13 14">UMB0018</strain>
    </source>
</reference>
<keyword evidence="9" id="KW-0408">Iron</keyword>
<proteinExistence type="inferred from homology"/>
<evidence type="ECO:0000256" key="6">
    <source>
        <dbReference type="ARBA" id="ARBA00023295"/>
    </source>
</evidence>
<organism evidence="13 14">
    <name type="scientific">Schaalia odontolytica</name>
    <dbReference type="NCBI Taxonomy" id="1660"/>
    <lineage>
        <taxon>Bacteria</taxon>
        <taxon>Bacillati</taxon>
        <taxon>Actinomycetota</taxon>
        <taxon>Actinomycetes</taxon>
        <taxon>Actinomycetales</taxon>
        <taxon>Actinomycetaceae</taxon>
        <taxon>Schaalia</taxon>
    </lineage>
</organism>
<dbReference type="GO" id="GO:0005975">
    <property type="term" value="P:carbohydrate metabolic process"/>
    <property type="evidence" value="ECO:0007669"/>
    <property type="project" value="InterPro"/>
</dbReference>
<dbReference type="InterPro" id="IPR036291">
    <property type="entry name" value="NAD(P)-bd_dom_sf"/>
</dbReference>
<evidence type="ECO:0000256" key="5">
    <source>
        <dbReference type="ARBA" id="ARBA00023211"/>
    </source>
</evidence>
<dbReference type="Proteomes" id="UP000234198">
    <property type="component" value="Unassembled WGS sequence"/>
</dbReference>
<feature type="binding site" evidence="8">
    <location>
        <position position="151"/>
    </location>
    <ligand>
        <name>substrate</name>
    </ligand>
</feature>
<dbReference type="Gene3D" id="3.40.50.720">
    <property type="entry name" value="NAD(P)-binding Rossmann-like Domain"/>
    <property type="match status" value="1"/>
</dbReference>
<feature type="domain" description="Glycosyl hydrolase family 4 C-terminal" evidence="12">
    <location>
        <begin position="200"/>
        <end position="435"/>
    </location>
</feature>
<dbReference type="Pfam" id="PF02056">
    <property type="entry name" value="Glyco_hydro_4"/>
    <property type="match status" value="1"/>
</dbReference>
<dbReference type="PANTHER" id="PTHR32092:SF5">
    <property type="entry name" value="6-PHOSPHO-BETA-GLUCOSIDASE"/>
    <property type="match status" value="1"/>
</dbReference>
<dbReference type="GO" id="GO:0016616">
    <property type="term" value="F:oxidoreductase activity, acting on the CH-OH group of donors, NAD or NADP as acceptor"/>
    <property type="evidence" value="ECO:0007669"/>
    <property type="project" value="InterPro"/>
</dbReference>
<dbReference type="Pfam" id="PF11975">
    <property type="entry name" value="Glyco_hydro_4C"/>
    <property type="match status" value="1"/>
</dbReference>
<evidence type="ECO:0000256" key="8">
    <source>
        <dbReference type="PIRSR" id="PIRSR601088-2"/>
    </source>
</evidence>
<comment type="cofactor">
    <cofactor evidence="11">
        <name>NAD(+)</name>
        <dbReference type="ChEBI" id="CHEBI:57540"/>
    </cofactor>
    <text evidence="11">Binds 1 NAD(+) per subunit.</text>
</comment>
<evidence type="ECO:0000313" key="13">
    <source>
        <dbReference type="EMBL" id="PKY65073.1"/>
    </source>
</evidence>
<sequence length="460" mass="49615">MPAMQLTIVGGGGFRVPAMIDVLARSRAGQGAYASLDVDRVVLYDTDVRRLDAMMAVLSSLNFPHSPTVRATTDINEALPGADFVFSAMRVGGTCGRVLDEHCGLDNGLLGQETVGVGGYCYAFRSLGPALELARAAARLCPNAWLINFTNPAGIITQAMRSVLGERVIGICDTPIGLVNRTLNALGVPEEERTDVSFDYVGLNHLGWLRSLSVDGRDILPRLFADDLALASMEESRAIGTDWIRALGALPNEYLFYYYCHREAMARIHQDQTRGEYLRDQQEAFYNAVLAGPEQAGRTWIDALADREATYMAEARDVDERSGRRAEDIAGGGYQKVALDLMNALATNTPARMILNVGNGDGGFSSIPTLRDTDVVEVPCDVDASGVHPIPVAPLSGAALGLVQSVKACENLVIDAARERDRNLAWQALALHPLVDSVNVARDVLDQAIRTNPLVAAAFD</sequence>
<dbReference type="PANTHER" id="PTHR32092">
    <property type="entry name" value="6-PHOSPHO-BETA-GLUCOSIDASE-RELATED"/>
    <property type="match status" value="1"/>
</dbReference>
<dbReference type="EMBL" id="PKKM01000003">
    <property type="protein sequence ID" value="PKY65073.1"/>
    <property type="molecule type" value="Genomic_DNA"/>
</dbReference>
<evidence type="ECO:0000256" key="1">
    <source>
        <dbReference type="ARBA" id="ARBA00010141"/>
    </source>
</evidence>
<evidence type="ECO:0000313" key="14">
    <source>
        <dbReference type="Proteomes" id="UP000234198"/>
    </source>
</evidence>
<dbReference type="GO" id="GO:0046872">
    <property type="term" value="F:metal ion binding"/>
    <property type="evidence" value="ECO:0007669"/>
    <property type="project" value="UniProtKB-KW"/>
</dbReference>
<evidence type="ECO:0000256" key="7">
    <source>
        <dbReference type="PIRSR" id="PIRSR601088-1"/>
    </source>
</evidence>
<evidence type="ECO:0000256" key="4">
    <source>
        <dbReference type="ARBA" id="ARBA00023027"/>
    </source>
</evidence>
<dbReference type="Gene3D" id="3.90.110.10">
    <property type="entry name" value="Lactate dehydrogenase/glycoside hydrolase, family 4, C-terminal"/>
    <property type="match status" value="1"/>
</dbReference>
<keyword evidence="2 9" id="KW-0479">Metal-binding</keyword>
<feature type="active site" description="Proton acceptor" evidence="7">
    <location>
        <position position="254"/>
    </location>
</feature>
<dbReference type="CDD" id="cd05296">
    <property type="entry name" value="GH4_P_beta_glucosidase"/>
    <property type="match status" value="1"/>
</dbReference>
<evidence type="ECO:0000256" key="11">
    <source>
        <dbReference type="RuleBase" id="RU361152"/>
    </source>
</evidence>
<feature type="binding site" evidence="9">
    <location>
        <position position="172"/>
    </location>
    <ligand>
        <name>Mn(2+)</name>
        <dbReference type="ChEBI" id="CHEBI:29035"/>
    </ligand>
</feature>
<comment type="caution">
    <text evidence="13">The sequence shown here is derived from an EMBL/GenBank/DDBJ whole genome shotgun (WGS) entry which is preliminary data.</text>
</comment>
<evidence type="ECO:0000256" key="9">
    <source>
        <dbReference type="PIRSR" id="PIRSR601088-3"/>
    </source>
</evidence>
<evidence type="ECO:0000256" key="2">
    <source>
        <dbReference type="ARBA" id="ARBA00022723"/>
    </source>
</evidence>
<feature type="site" description="Increases basicity of active site Tyr" evidence="10">
    <location>
        <position position="113"/>
    </location>
</feature>
<gene>
    <name evidence="13" type="ORF">CYJ22_02900</name>
</gene>
<keyword evidence="4 11" id="KW-0520">NAD</keyword>
<dbReference type="SUPFAM" id="SSF51735">
    <property type="entry name" value="NAD(P)-binding Rossmann-fold domains"/>
    <property type="match status" value="1"/>
</dbReference>
<dbReference type="GO" id="GO:0004553">
    <property type="term" value="F:hydrolase activity, hydrolyzing O-glycosyl compounds"/>
    <property type="evidence" value="ECO:0007669"/>
    <property type="project" value="InterPro"/>
</dbReference>
<protein>
    <submittedName>
        <fullName evidence="13">6-phospho-beta-glucosidase</fullName>
    </submittedName>
</protein>
<dbReference type="InterPro" id="IPR015955">
    <property type="entry name" value="Lactate_DH/Glyco_Ohase_4_C"/>
</dbReference>
<comment type="similarity">
    <text evidence="1 11">Belongs to the glycosyl hydrolase 4 family.</text>
</comment>
<keyword evidence="6 11" id="KW-0326">Glycosidase</keyword>
<keyword evidence="3 11" id="KW-0378">Hydrolase</keyword>
<accession>A0A2I1I1T9</accession>
<feature type="active site" description="Proton donor" evidence="7">
    <location>
        <position position="173"/>
    </location>
</feature>
<keyword evidence="9" id="KW-0170">Cobalt</keyword>
<name>A0A2I1I1T9_9ACTO</name>
<evidence type="ECO:0000256" key="3">
    <source>
        <dbReference type="ARBA" id="ARBA00022801"/>
    </source>
</evidence>
<keyword evidence="5 9" id="KW-0464">Manganese</keyword>
<dbReference type="SUPFAM" id="SSF56327">
    <property type="entry name" value="LDH C-terminal domain-like"/>
    <property type="match status" value="1"/>
</dbReference>
<dbReference type="PROSITE" id="PS01324">
    <property type="entry name" value="GLYCOSYL_HYDROL_F4"/>
    <property type="match status" value="1"/>
</dbReference>
<keyword evidence="9" id="KW-0533">Nickel</keyword>